<evidence type="ECO:0000313" key="7">
    <source>
        <dbReference type="Proteomes" id="UP000830115"/>
    </source>
</evidence>
<gene>
    <name evidence="6" type="ORF">K9S39_05650</name>
</gene>
<evidence type="ECO:0000256" key="1">
    <source>
        <dbReference type="ARBA" id="ARBA00023015"/>
    </source>
</evidence>
<evidence type="ECO:0000259" key="5">
    <source>
        <dbReference type="SMART" id="SM00345"/>
    </source>
</evidence>
<dbReference type="InterPro" id="IPR000524">
    <property type="entry name" value="Tscrpt_reg_HTH_GntR"/>
</dbReference>
<organism evidence="6 7">
    <name type="scientific">Streptomyces halobius</name>
    <dbReference type="NCBI Taxonomy" id="2879846"/>
    <lineage>
        <taxon>Bacteria</taxon>
        <taxon>Bacillati</taxon>
        <taxon>Actinomycetota</taxon>
        <taxon>Actinomycetes</taxon>
        <taxon>Kitasatosporales</taxon>
        <taxon>Streptomycetaceae</taxon>
        <taxon>Streptomyces</taxon>
    </lineage>
</organism>
<name>A0ABY4M0Z8_9ACTN</name>
<evidence type="ECO:0000313" key="6">
    <source>
        <dbReference type="EMBL" id="UQA91431.1"/>
    </source>
</evidence>
<dbReference type="Proteomes" id="UP000830115">
    <property type="component" value="Chromosome"/>
</dbReference>
<keyword evidence="2" id="KW-0238">DNA-binding</keyword>
<evidence type="ECO:0000256" key="3">
    <source>
        <dbReference type="ARBA" id="ARBA00023163"/>
    </source>
</evidence>
<dbReference type="Pfam" id="PF00392">
    <property type="entry name" value="GntR"/>
    <property type="match status" value="1"/>
</dbReference>
<keyword evidence="7" id="KW-1185">Reference proteome</keyword>
<dbReference type="InterPro" id="IPR036388">
    <property type="entry name" value="WH-like_DNA-bd_sf"/>
</dbReference>
<dbReference type="Gene3D" id="1.10.10.10">
    <property type="entry name" value="Winged helix-like DNA-binding domain superfamily/Winged helix DNA-binding domain"/>
    <property type="match status" value="1"/>
</dbReference>
<dbReference type="RefSeq" id="WP_248862258.1">
    <property type="nucleotide sequence ID" value="NZ_CP086322.1"/>
</dbReference>
<dbReference type="EMBL" id="CP086322">
    <property type="protein sequence ID" value="UQA91431.1"/>
    <property type="molecule type" value="Genomic_DNA"/>
</dbReference>
<keyword evidence="3" id="KW-0804">Transcription</keyword>
<dbReference type="SMART" id="SM00345">
    <property type="entry name" value="HTH_GNTR"/>
    <property type="match status" value="1"/>
</dbReference>
<feature type="region of interest" description="Disordered" evidence="4">
    <location>
        <begin position="167"/>
        <end position="189"/>
    </location>
</feature>
<dbReference type="InterPro" id="IPR036390">
    <property type="entry name" value="WH_DNA-bd_sf"/>
</dbReference>
<evidence type="ECO:0000256" key="2">
    <source>
        <dbReference type="ARBA" id="ARBA00023125"/>
    </source>
</evidence>
<dbReference type="SUPFAM" id="SSF46785">
    <property type="entry name" value="Winged helix' DNA-binding domain"/>
    <property type="match status" value="1"/>
</dbReference>
<reference evidence="6" key="1">
    <citation type="submission" date="2021-10" db="EMBL/GenBank/DDBJ databases">
        <title>Streptomyces nigrumlapis sp.nov.,an antimicrobial producing actinobacterium isolated from Black Gobi rocks.</title>
        <authorList>
            <person name="Wen Y."/>
            <person name="Zhang W."/>
            <person name="Liu X.G."/>
        </authorList>
    </citation>
    <scope>NUCLEOTIDE SEQUENCE</scope>
    <source>
        <strain evidence="6">ST13-2-2</strain>
    </source>
</reference>
<evidence type="ECO:0000256" key="4">
    <source>
        <dbReference type="SAM" id="MobiDB-lite"/>
    </source>
</evidence>
<accession>A0ABY4M0Z8</accession>
<proteinExistence type="predicted"/>
<keyword evidence="1" id="KW-0805">Transcription regulation</keyword>
<protein>
    <submittedName>
        <fullName evidence="6">GntR family transcriptional regulator</fullName>
    </submittedName>
</protein>
<feature type="domain" description="HTH gntR-type" evidence="5">
    <location>
        <begin position="117"/>
        <end position="175"/>
    </location>
</feature>
<sequence>MTGDAAETLRMLRSDTMRLGKIDGAKAAASPAAVSNGYDSVDQCVRKWLPLATRRRKAAERSPADQARWDRLIEAVTRPRRPSDVTYEGLVVLVSSARELLCALRRTQPPFVSVAEVAERIDRRIKVGLYPPGTNLSPSSIAADLELPPDSVTLALIDLADSGAIERRPNGRARVPKTDPTVPLPAAGE</sequence>